<dbReference type="AlphaFoldDB" id="A0A543BBB1"/>
<keyword evidence="2" id="KW-1185">Reference proteome</keyword>
<reference evidence="1 2" key="1">
    <citation type="submission" date="2019-06" db="EMBL/GenBank/DDBJ databases">
        <title>Sequencing the genomes of 1000 actinobacteria strains.</title>
        <authorList>
            <person name="Klenk H.-P."/>
        </authorList>
    </citation>
    <scope>NUCLEOTIDE SEQUENCE [LARGE SCALE GENOMIC DNA]</scope>
    <source>
        <strain evidence="1 2">DSM 20169</strain>
    </source>
</reference>
<dbReference type="Proteomes" id="UP000317209">
    <property type="component" value="Unassembled WGS sequence"/>
</dbReference>
<dbReference type="EMBL" id="VFOX01000002">
    <property type="protein sequence ID" value="TQL82140.1"/>
    <property type="molecule type" value="Genomic_DNA"/>
</dbReference>
<gene>
    <name evidence="1" type="ORF">FB560_3623</name>
</gene>
<evidence type="ECO:0000313" key="2">
    <source>
        <dbReference type="Proteomes" id="UP000317209"/>
    </source>
</evidence>
<accession>A0A543BBB1</accession>
<protein>
    <submittedName>
        <fullName evidence="1">Uncharacterized protein</fullName>
    </submittedName>
</protein>
<comment type="caution">
    <text evidence="1">The sequence shown here is derived from an EMBL/GenBank/DDBJ whole genome shotgun (WGS) entry which is preliminary data.</text>
</comment>
<organism evidence="1 2">
    <name type="scientific">Microbacterium saperdae</name>
    <dbReference type="NCBI Taxonomy" id="69368"/>
    <lineage>
        <taxon>Bacteria</taxon>
        <taxon>Bacillati</taxon>
        <taxon>Actinomycetota</taxon>
        <taxon>Actinomycetes</taxon>
        <taxon>Micrococcales</taxon>
        <taxon>Microbacteriaceae</taxon>
        <taxon>Microbacterium</taxon>
    </lineage>
</organism>
<proteinExistence type="predicted"/>
<dbReference type="OrthoDB" id="4861283at2"/>
<sequence length="156" mass="16879">MTTDPHVLGPGLLPTPFTAAEIREATGRGKTILLRVEQPDGSRGERVNRFRETDAEGATLDRWAADAPEAVASSRVTWAELQGHAAFPAAHTTVTDVSLETPLGVLECRRYDTSEAPDAPVESFWFSLAHPGMPVRYEVPVHGGVLRTTVLSVTHP</sequence>
<name>A0A543BBB1_9MICO</name>
<dbReference type="RefSeq" id="WP_141874080.1">
    <property type="nucleotide sequence ID" value="NZ_VFOX01000002.1"/>
</dbReference>
<evidence type="ECO:0000313" key="1">
    <source>
        <dbReference type="EMBL" id="TQL82140.1"/>
    </source>
</evidence>